<evidence type="ECO:0000313" key="8">
    <source>
        <dbReference type="EnsemblFungi" id="EJT80671"/>
    </source>
</evidence>
<feature type="domain" description="Plus3" evidence="6">
    <location>
        <begin position="263"/>
        <end position="399"/>
    </location>
</feature>
<evidence type="ECO:0000256" key="3">
    <source>
        <dbReference type="ARBA" id="ARBA00023163"/>
    </source>
</evidence>
<dbReference type="eggNOG" id="KOG2402">
    <property type="taxonomic scope" value="Eukaryota"/>
</dbReference>
<organism evidence="7">
    <name type="scientific">Gaeumannomyces tritici (strain R3-111a-1)</name>
    <name type="common">Wheat and barley take-all root rot fungus</name>
    <name type="synonym">Gaeumannomyces graminis var. tritici</name>
    <dbReference type="NCBI Taxonomy" id="644352"/>
    <lineage>
        <taxon>Eukaryota</taxon>
        <taxon>Fungi</taxon>
        <taxon>Dikarya</taxon>
        <taxon>Ascomycota</taxon>
        <taxon>Pezizomycotina</taxon>
        <taxon>Sordariomycetes</taxon>
        <taxon>Sordariomycetidae</taxon>
        <taxon>Magnaporthales</taxon>
        <taxon>Magnaporthaceae</taxon>
        <taxon>Gaeumannomyces</taxon>
    </lineage>
</organism>
<reference evidence="7" key="2">
    <citation type="submission" date="2010-07" db="EMBL/GenBank/DDBJ databases">
        <authorList>
            <consortium name="The Broad Institute Genome Sequencing Platform"/>
            <consortium name="Broad Institute Genome Sequencing Center for Infectious Disease"/>
            <person name="Ma L.-J."/>
            <person name="Dead R."/>
            <person name="Young S."/>
            <person name="Zeng Q."/>
            <person name="Koehrsen M."/>
            <person name="Alvarado L."/>
            <person name="Berlin A."/>
            <person name="Chapman S.B."/>
            <person name="Chen Z."/>
            <person name="Freedman E."/>
            <person name="Gellesch M."/>
            <person name="Goldberg J."/>
            <person name="Griggs A."/>
            <person name="Gujja S."/>
            <person name="Heilman E.R."/>
            <person name="Heiman D."/>
            <person name="Hepburn T."/>
            <person name="Howarth C."/>
            <person name="Jen D."/>
            <person name="Larson L."/>
            <person name="Mehta T."/>
            <person name="Neiman D."/>
            <person name="Pearson M."/>
            <person name="Roberts A."/>
            <person name="Saif S."/>
            <person name="Shea T."/>
            <person name="Shenoy N."/>
            <person name="Sisk P."/>
            <person name="Stolte C."/>
            <person name="Sykes S."/>
            <person name="Walk T."/>
            <person name="White J."/>
            <person name="Yandava C."/>
            <person name="Haas B."/>
            <person name="Nusbaum C."/>
            <person name="Birren B."/>
        </authorList>
    </citation>
    <scope>NUCLEOTIDE SEQUENCE</scope>
    <source>
        <strain evidence="7">R3-111a-1</strain>
    </source>
</reference>
<reference evidence="8" key="4">
    <citation type="journal article" date="2015" name="G3 (Bethesda)">
        <title>Genome sequences of three phytopathogenic species of the Magnaporthaceae family of fungi.</title>
        <authorList>
            <person name="Okagaki L.H."/>
            <person name="Nunes C.C."/>
            <person name="Sailsbery J."/>
            <person name="Clay B."/>
            <person name="Brown D."/>
            <person name="John T."/>
            <person name="Oh Y."/>
            <person name="Young N."/>
            <person name="Fitzgerald M."/>
            <person name="Haas B.J."/>
            <person name="Zeng Q."/>
            <person name="Young S."/>
            <person name="Adiconis X."/>
            <person name="Fan L."/>
            <person name="Levin J.Z."/>
            <person name="Mitchell T.K."/>
            <person name="Okubara P.A."/>
            <person name="Farman M.L."/>
            <person name="Kohn L.M."/>
            <person name="Birren B."/>
            <person name="Ma L.-J."/>
            <person name="Dean R.A."/>
        </authorList>
    </citation>
    <scope>NUCLEOTIDE SEQUENCE</scope>
    <source>
        <strain evidence="8">R3-111a-1</strain>
    </source>
</reference>
<feature type="compositionally biased region" description="Acidic residues" evidence="5">
    <location>
        <begin position="231"/>
        <end position="242"/>
    </location>
</feature>
<evidence type="ECO:0000256" key="2">
    <source>
        <dbReference type="ARBA" id="ARBA00023015"/>
    </source>
</evidence>
<gene>
    <name evidence="8" type="primary">20341123</name>
    <name evidence="7" type="ORF">GGTG_00665</name>
</gene>
<dbReference type="STRING" id="644352.J3NHC8"/>
<evidence type="ECO:0000256" key="1">
    <source>
        <dbReference type="ARBA" id="ARBA00004123"/>
    </source>
</evidence>
<feature type="region of interest" description="Disordered" evidence="5">
    <location>
        <begin position="1"/>
        <end position="111"/>
    </location>
</feature>
<proteinExistence type="predicted"/>
<evidence type="ECO:0000256" key="4">
    <source>
        <dbReference type="ARBA" id="ARBA00023242"/>
    </source>
</evidence>
<dbReference type="GO" id="GO:0003677">
    <property type="term" value="F:DNA binding"/>
    <property type="evidence" value="ECO:0007669"/>
    <property type="project" value="InterPro"/>
</dbReference>
<dbReference type="PROSITE" id="PS51360">
    <property type="entry name" value="PLUS3"/>
    <property type="match status" value="1"/>
</dbReference>
<feature type="compositionally biased region" description="Basic and acidic residues" evidence="5">
    <location>
        <begin position="38"/>
        <end position="50"/>
    </location>
</feature>
<keyword evidence="4" id="KW-0539">Nucleus</keyword>
<dbReference type="SUPFAM" id="SSF159042">
    <property type="entry name" value="Plus3-like"/>
    <property type="match status" value="1"/>
</dbReference>
<dbReference type="Gene3D" id="3.90.70.200">
    <property type="entry name" value="Plus-3 domain"/>
    <property type="match status" value="1"/>
</dbReference>
<evidence type="ECO:0000313" key="9">
    <source>
        <dbReference type="Proteomes" id="UP000006039"/>
    </source>
</evidence>
<evidence type="ECO:0000256" key="5">
    <source>
        <dbReference type="SAM" id="MobiDB-lite"/>
    </source>
</evidence>
<dbReference type="GO" id="GO:1990269">
    <property type="term" value="F:RNA polymerase II C-terminal domain phosphoserine binding"/>
    <property type="evidence" value="ECO:0007669"/>
    <property type="project" value="TreeGrafter"/>
</dbReference>
<dbReference type="Pfam" id="PF03126">
    <property type="entry name" value="Plus-3"/>
    <property type="match status" value="1"/>
</dbReference>
<reference evidence="7" key="3">
    <citation type="submission" date="2010-09" db="EMBL/GenBank/DDBJ databases">
        <title>Annotation of Gaeumannomyces graminis var. tritici R3-111a-1.</title>
        <authorList>
            <consortium name="The Broad Institute Genome Sequencing Platform"/>
            <person name="Ma L.-J."/>
            <person name="Dead R."/>
            <person name="Young S.K."/>
            <person name="Zeng Q."/>
            <person name="Gargeya S."/>
            <person name="Fitzgerald M."/>
            <person name="Haas B."/>
            <person name="Abouelleil A."/>
            <person name="Alvarado L."/>
            <person name="Arachchi H.M."/>
            <person name="Berlin A."/>
            <person name="Brown A."/>
            <person name="Chapman S.B."/>
            <person name="Chen Z."/>
            <person name="Dunbar C."/>
            <person name="Freedman E."/>
            <person name="Gearin G."/>
            <person name="Gellesch M."/>
            <person name="Goldberg J."/>
            <person name="Griggs A."/>
            <person name="Gujja S."/>
            <person name="Heiman D."/>
            <person name="Howarth C."/>
            <person name="Larson L."/>
            <person name="Lui A."/>
            <person name="MacDonald P.J.P."/>
            <person name="Mehta T."/>
            <person name="Montmayeur A."/>
            <person name="Murphy C."/>
            <person name="Neiman D."/>
            <person name="Pearson M."/>
            <person name="Priest M."/>
            <person name="Roberts A."/>
            <person name="Saif S."/>
            <person name="Shea T."/>
            <person name="Shenoy N."/>
            <person name="Sisk P."/>
            <person name="Stolte C."/>
            <person name="Sykes S."/>
            <person name="Yandava C."/>
            <person name="Wortman J."/>
            <person name="Nusbaum C."/>
            <person name="Birren B."/>
        </authorList>
    </citation>
    <scope>NUCLEOTIDE SEQUENCE</scope>
    <source>
        <strain evidence="7">R3-111a-1</strain>
    </source>
</reference>
<dbReference type="RefSeq" id="XP_009216680.1">
    <property type="nucleotide sequence ID" value="XM_009218416.1"/>
</dbReference>
<feature type="compositionally biased region" description="Basic and acidic residues" evidence="5">
    <location>
        <begin position="492"/>
        <end position="518"/>
    </location>
</feature>
<dbReference type="SMART" id="SM00719">
    <property type="entry name" value="Plus3"/>
    <property type="match status" value="1"/>
</dbReference>
<accession>J3NHC8</accession>
<keyword evidence="2" id="KW-0805">Transcription regulation</keyword>
<evidence type="ECO:0000259" key="6">
    <source>
        <dbReference type="PROSITE" id="PS51360"/>
    </source>
</evidence>
<feature type="region of interest" description="Disordered" evidence="5">
    <location>
        <begin position="157"/>
        <end position="263"/>
    </location>
</feature>
<evidence type="ECO:0000313" key="7">
    <source>
        <dbReference type="EMBL" id="EJT80671.1"/>
    </source>
</evidence>
<sequence length="596" mass="66771">MSDIDDDLLALAGGAVSSDEEEVASNRGRGQSRSPPPGKKDASATKDGASKKAKKPKARATSDDSEEEGQASSAPSSPRSEQSVPMDESDSDDDRRQSKTRDDEEDKYPVEGMFLSLAEKAHIMSLREIEREEILAERAQEKEKMIQNRLLRQLVSNNELQKKRTASSAGLEDDRRKTSRVRTKIGGTRVGETNSALDTLKKARAEKEERTRRREEDKERRKGRSPSFHDEFEDDGDADSEVDWAGPSKSKARDKEPKKEDLPAELDHIQRVRLSRNRFGQVCFHPGFEKAMVGCFVRISIGPDRETGENVYRMAVIKGIAKGKEYATDGAHGTIITDQYVTAAHGKAVRDWPFIACSNSPFTDSEWRRYKSTCASEGEPLPTESKIDAKVKDINGLLAHAWTNEEVSQKIERIRKLKARFQGYDRMELEQEIAESRAVGNEDRAKELQEQLDNLETPRLAFRTSLTQHKKPASSSNSSMSQQERLAQLNIENRKRNRDVVRKAQLKERTFSERKLERSQSQTQSPQKASAGVESGSSTPADGTPKLGAQKPVLLPHLAKLQQNRDKKGLPTIHKPLMDDDIIGALDLEIDEDILA</sequence>
<reference evidence="9" key="1">
    <citation type="submission" date="2010-07" db="EMBL/GenBank/DDBJ databases">
        <title>The genome sequence of Gaeumannomyces graminis var. tritici strain R3-111a-1.</title>
        <authorList>
            <consortium name="The Broad Institute Genome Sequencing Platform"/>
            <person name="Ma L.-J."/>
            <person name="Dead R."/>
            <person name="Young S."/>
            <person name="Zeng Q."/>
            <person name="Koehrsen M."/>
            <person name="Alvarado L."/>
            <person name="Berlin A."/>
            <person name="Chapman S.B."/>
            <person name="Chen Z."/>
            <person name="Freedman E."/>
            <person name="Gellesch M."/>
            <person name="Goldberg J."/>
            <person name="Griggs A."/>
            <person name="Gujja S."/>
            <person name="Heilman E.R."/>
            <person name="Heiman D."/>
            <person name="Hepburn T."/>
            <person name="Howarth C."/>
            <person name="Jen D."/>
            <person name="Larson L."/>
            <person name="Mehta T."/>
            <person name="Neiman D."/>
            <person name="Pearson M."/>
            <person name="Roberts A."/>
            <person name="Saif S."/>
            <person name="Shea T."/>
            <person name="Shenoy N."/>
            <person name="Sisk P."/>
            <person name="Stolte C."/>
            <person name="Sykes S."/>
            <person name="Walk T."/>
            <person name="White J."/>
            <person name="Yandava C."/>
            <person name="Haas B."/>
            <person name="Nusbaum C."/>
            <person name="Birren B."/>
        </authorList>
    </citation>
    <scope>NUCLEOTIDE SEQUENCE [LARGE SCALE GENOMIC DNA]</scope>
    <source>
        <strain evidence="9">R3-111a-1</strain>
    </source>
</reference>
<dbReference type="OrthoDB" id="166375at2759"/>
<dbReference type="PANTHER" id="PTHR13115:SF8">
    <property type="entry name" value="RNA POLYMERASE-ASSOCIATED PROTEIN RTF1 HOMOLOG"/>
    <property type="match status" value="1"/>
</dbReference>
<reference evidence="8" key="5">
    <citation type="submission" date="2018-04" db="UniProtKB">
        <authorList>
            <consortium name="EnsemblFungi"/>
        </authorList>
    </citation>
    <scope>IDENTIFICATION</scope>
    <source>
        <strain evidence="8">R3-111a-1</strain>
    </source>
</reference>
<dbReference type="InterPro" id="IPR036128">
    <property type="entry name" value="Plus3-like_sf"/>
</dbReference>
<feature type="compositionally biased region" description="Basic and acidic residues" evidence="5">
    <location>
        <begin position="199"/>
        <end position="220"/>
    </location>
</feature>
<feature type="compositionally biased region" description="Basic and acidic residues" evidence="5">
    <location>
        <begin position="251"/>
        <end position="263"/>
    </location>
</feature>
<dbReference type="EMBL" id="GL385395">
    <property type="protein sequence ID" value="EJT80671.1"/>
    <property type="molecule type" value="Genomic_DNA"/>
</dbReference>
<comment type="subcellular location">
    <subcellularLocation>
        <location evidence="1">Nucleus</location>
    </subcellularLocation>
</comment>
<dbReference type="GO" id="GO:0016593">
    <property type="term" value="C:Cdc73/Paf1 complex"/>
    <property type="evidence" value="ECO:0007669"/>
    <property type="project" value="TreeGrafter"/>
</dbReference>
<dbReference type="GeneID" id="20341123"/>
<feature type="compositionally biased region" description="Basic and acidic residues" evidence="5">
    <location>
        <begin position="440"/>
        <end position="449"/>
    </location>
</feature>
<dbReference type="HOGENOM" id="CLU_019525_0_0_1"/>
<dbReference type="InterPro" id="IPR004343">
    <property type="entry name" value="Plus-3_dom"/>
</dbReference>
<dbReference type="FunFam" id="3.90.70.200:FF:000005">
    <property type="entry name" value="Related to Pol II transcription elongation factor"/>
    <property type="match status" value="1"/>
</dbReference>
<dbReference type="EnsemblFungi" id="EJT80671">
    <property type="protein sequence ID" value="EJT80671"/>
    <property type="gene ID" value="GGTG_00665"/>
</dbReference>
<name>J3NHC8_GAET3</name>
<keyword evidence="9" id="KW-1185">Reference proteome</keyword>
<dbReference type="VEuPathDB" id="FungiDB:GGTG_00665"/>
<feature type="compositionally biased region" description="Polar residues" evidence="5">
    <location>
        <begin position="519"/>
        <end position="528"/>
    </location>
</feature>
<keyword evidence="3" id="KW-0804">Transcription</keyword>
<dbReference type="AlphaFoldDB" id="J3NHC8"/>
<feature type="region of interest" description="Disordered" evidence="5">
    <location>
        <begin position="438"/>
        <end position="551"/>
    </location>
</feature>
<dbReference type="FunCoup" id="J3NHC8">
    <property type="interactions" value="337"/>
</dbReference>
<protein>
    <recommendedName>
        <fullName evidence="6">Plus3 domain-containing protein</fullName>
    </recommendedName>
</protein>
<feature type="compositionally biased region" description="Low complexity" evidence="5">
    <location>
        <begin position="70"/>
        <end position="83"/>
    </location>
</feature>
<dbReference type="Proteomes" id="UP000006039">
    <property type="component" value="Unassembled WGS sequence"/>
</dbReference>
<feature type="compositionally biased region" description="Basic and acidic residues" evidence="5">
    <location>
        <begin position="93"/>
        <end position="102"/>
    </location>
</feature>
<dbReference type="PANTHER" id="PTHR13115">
    <property type="entry name" value="RNA POLYMERASE-ASSOCIATED PROTEIN RTF1 HOMOLOG"/>
    <property type="match status" value="1"/>
</dbReference>